<accession>A0ABN9D5Z5</accession>
<protein>
    <submittedName>
        <fullName evidence="1">Uncharacterized protein</fullName>
    </submittedName>
</protein>
<evidence type="ECO:0000313" key="1">
    <source>
        <dbReference type="EMBL" id="CAI9567953.1"/>
    </source>
</evidence>
<name>A0ABN9D5Z5_9NEOB</name>
<dbReference type="EMBL" id="CATNWA010014137">
    <property type="protein sequence ID" value="CAI9567953.1"/>
    <property type="molecule type" value="Genomic_DNA"/>
</dbReference>
<dbReference type="Proteomes" id="UP001162483">
    <property type="component" value="Unassembled WGS sequence"/>
</dbReference>
<evidence type="ECO:0000313" key="2">
    <source>
        <dbReference type="Proteomes" id="UP001162483"/>
    </source>
</evidence>
<reference evidence="1" key="1">
    <citation type="submission" date="2023-05" db="EMBL/GenBank/DDBJ databases">
        <authorList>
            <person name="Stuckert A."/>
        </authorList>
    </citation>
    <scope>NUCLEOTIDE SEQUENCE</scope>
</reference>
<proteinExistence type="predicted"/>
<sequence length="117" mass="12607">MDTADHKMSLLPCDQLCPMYNPIHVQSAVSRSKHTVTEQIGTDHQALIISAQQCHPSVPPIDAQQCRQSAAPPVSVANHCCISVPPHQCPPVPLHQCSLSVPITAAYQCSSLINAHQ</sequence>
<organism evidence="1 2">
    <name type="scientific">Staurois parvus</name>
    <dbReference type="NCBI Taxonomy" id="386267"/>
    <lineage>
        <taxon>Eukaryota</taxon>
        <taxon>Metazoa</taxon>
        <taxon>Chordata</taxon>
        <taxon>Craniata</taxon>
        <taxon>Vertebrata</taxon>
        <taxon>Euteleostomi</taxon>
        <taxon>Amphibia</taxon>
        <taxon>Batrachia</taxon>
        <taxon>Anura</taxon>
        <taxon>Neobatrachia</taxon>
        <taxon>Ranoidea</taxon>
        <taxon>Ranidae</taxon>
        <taxon>Staurois</taxon>
    </lineage>
</organism>
<gene>
    <name evidence="1" type="ORF">SPARVUS_LOCUS6624817</name>
</gene>
<comment type="caution">
    <text evidence="1">The sequence shown here is derived from an EMBL/GenBank/DDBJ whole genome shotgun (WGS) entry which is preliminary data.</text>
</comment>
<keyword evidence="2" id="KW-1185">Reference proteome</keyword>